<keyword evidence="3" id="KW-1003">Cell membrane</keyword>
<dbReference type="Pfam" id="PF07690">
    <property type="entry name" value="MFS_1"/>
    <property type="match status" value="1"/>
</dbReference>
<feature type="transmembrane region" description="Helical" evidence="7">
    <location>
        <begin position="369"/>
        <end position="392"/>
    </location>
</feature>
<evidence type="ECO:0000256" key="5">
    <source>
        <dbReference type="ARBA" id="ARBA00022989"/>
    </source>
</evidence>
<feature type="transmembrane region" description="Helical" evidence="7">
    <location>
        <begin position="277"/>
        <end position="300"/>
    </location>
</feature>
<feature type="transmembrane region" description="Helical" evidence="7">
    <location>
        <begin position="187"/>
        <end position="206"/>
    </location>
</feature>
<keyword evidence="10" id="KW-1185">Reference proteome</keyword>
<dbReference type="GO" id="GO:0022857">
    <property type="term" value="F:transmembrane transporter activity"/>
    <property type="evidence" value="ECO:0007669"/>
    <property type="project" value="InterPro"/>
</dbReference>
<sequence length="440" mass="46826">MALTLDTQHRNARKAGIASFVGTTIEWYDFYAYSTAAALVLGKIFFPTTSALAGTLAAFATFWVGFLARPIGGIIFGHLGDKVGRKKTLIITLMLMGCCTTGMGLLPTYNQVGLLAPALLILLRLMQGIAMGGEWGGAVVLSSEHAPKGKEILYSAFAQQGSPAGNLLATVAFLLTSMLPDHQFMTWGWRIPFLFSALLVVVGMFIRMSVDESPAMQELKDKNKVAKLPIGEVLRNHKGLVAMGVGACVIGLSATYFKTTFALSWAVTSIGFDRTQFLTVITGAIVVQLIVQPFGAVLATKMDLKKAVIYMLVPEIVALPLMFSLIATGSTKLAMLGMALASIPHSLYYAAMAGILAKSFPVQVRYTGISLSYQICGMVFAGTTPILGQYLLGATGSILSVVALGILHVLITLFCALGLITRMHQEGARDAARSAALAEV</sequence>
<evidence type="ECO:0000256" key="3">
    <source>
        <dbReference type="ARBA" id="ARBA00022475"/>
    </source>
</evidence>
<keyword evidence="9" id="KW-0762">Sugar transport</keyword>
<gene>
    <name evidence="9" type="ORF">SAMN05443245_7119</name>
</gene>
<dbReference type="Gene3D" id="1.20.1250.20">
    <property type="entry name" value="MFS general substrate transporter like domains"/>
    <property type="match status" value="2"/>
</dbReference>
<dbReference type="Proteomes" id="UP000183487">
    <property type="component" value="Unassembled WGS sequence"/>
</dbReference>
<keyword evidence="6 7" id="KW-0472">Membrane</keyword>
<organism evidence="9 10">
    <name type="scientific">Paraburkholderia fungorum</name>
    <dbReference type="NCBI Taxonomy" id="134537"/>
    <lineage>
        <taxon>Bacteria</taxon>
        <taxon>Pseudomonadati</taxon>
        <taxon>Pseudomonadota</taxon>
        <taxon>Betaproteobacteria</taxon>
        <taxon>Burkholderiales</taxon>
        <taxon>Burkholderiaceae</taxon>
        <taxon>Paraburkholderia</taxon>
    </lineage>
</organism>
<dbReference type="InterPro" id="IPR011701">
    <property type="entry name" value="MFS"/>
</dbReference>
<feature type="transmembrane region" description="Helical" evidence="7">
    <location>
        <begin position="307"/>
        <end position="327"/>
    </location>
</feature>
<feature type="transmembrane region" description="Helical" evidence="7">
    <location>
        <begin position="333"/>
        <end position="357"/>
    </location>
</feature>
<dbReference type="InterPro" id="IPR020846">
    <property type="entry name" value="MFS_dom"/>
</dbReference>
<dbReference type="FunFam" id="1.20.1250.20:FF:000001">
    <property type="entry name" value="Dicarboxylate MFS transporter"/>
    <property type="match status" value="1"/>
</dbReference>
<feature type="domain" description="Major facilitator superfamily (MFS) profile" evidence="8">
    <location>
        <begin position="15"/>
        <end position="420"/>
    </location>
</feature>
<accession>A0A1H1JQB8</accession>
<dbReference type="Pfam" id="PF00083">
    <property type="entry name" value="Sugar_tr"/>
    <property type="match status" value="1"/>
</dbReference>
<feature type="transmembrane region" description="Helical" evidence="7">
    <location>
        <begin position="398"/>
        <end position="420"/>
    </location>
</feature>
<evidence type="ECO:0000256" key="2">
    <source>
        <dbReference type="ARBA" id="ARBA00022448"/>
    </source>
</evidence>
<evidence type="ECO:0000256" key="1">
    <source>
        <dbReference type="ARBA" id="ARBA00004651"/>
    </source>
</evidence>
<protein>
    <submittedName>
        <fullName evidence="9">Sugar transporter</fullName>
    </submittedName>
</protein>
<dbReference type="EMBL" id="FNKP01000003">
    <property type="protein sequence ID" value="SDR52162.1"/>
    <property type="molecule type" value="Genomic_DNA"/>
</dbReference>
<evidence type="ECO:0000313" key="9">
    <source>
        <dbReference type="EMBL" id="SDR52162.1"/>
    </source>
</evidence>
<dbReference type="RefSeq" id="WP_074772708.1">
    <property type="nucleotide sequence ID" value="NZ_FNKP01000003.1"/>
</dbReference>
<dbReference type="CDD" id="cd17369">
    <property type="entry name" value="MFS_ShiA_like"/>
    <property type="match status" value="1"/>
</dbReference>
<feature type="transmembrane region" description="Helical" evidence="7">
    <location>
        <begin position="89"/>
        <end position="109"/>
    </location>
</feature>
<dbReference type="OrthoDB" id="6766492at2"/>
<name>A0A1H1JQB8_9BURK</name>
<dbReference type="InterPro" id="IPR005828">
    <property type="entry name" value="MFS_sugar_transport-like"/>
</dbReference>
<reference evidence="10" key="1">
    <citation type="submission" date="2016-10" db="EMBL/GenBank/DDBJ databases">
        <authorList>
            <person name="Varghese N."/>
        </authorList>
    </citation>
    <scope>NUCLEOTIDE SEQUENCE [LARGE SCALE GENOMIC DNA]</scope>
    <source>
        <strain evidence="10">GAS106B</strain>
    </source>
</reference>
<dbReference type="SUPFAM" id="SSF103473">
    <property type="entry name" value="MFS general substrate transporter"/>
    <property type="match status" value="1"/>
</dbReference>
<keyword evidence="4 7" id="KW-0812">Transmembrane</keyword>
<dbReference type="PROSITE" id="PS50850">
    <property type="entry name" value="MFS"/>
    <property type="match status" value="1"/>
</dbReference>
<evidence type="ECO:0000256" key="4">
    <source>
        <dbReference type="ARBA" id="ARBA00022692"/>
    </source>
</evidence>
<feature type="transmembrane region" description="Helical" evidence="7">
    <location>
        <begin position="239"/>
        <end position="257"/>
    </location>
</feature>
<keyword evidence="5 7" id="KW-1133">Transmembrane helix</keyword>
<evidence type="ECO:0000313" key="10">
    <source>
        <dbReference type="Proteomes" id="UP000183487"/>
    </source>
</evidence>
<evidence type="ECO:0000256" key="7">
    <source>
        <dbReference type="SAM" id="Phobius"/>
    </source>
</evidence>
<evidence type="ECO:0000259" key="8">
    <source>
        <dbReference type="PROSITE" id="PS50850"/>
    </source>
</evidence>
<dbReference type="PANTHER" id="PTHR43045">
    <property type="entry name" value="SHIKIMATE TRANSPORTER"/>
    <property type="match status" value="1"/>
</dbReference>
<proteinExistence type="predicted"/>
<keyword evidence="2" id="KW-0813">Transport</keyword>
<evidence type="ECO:0000256" key="6">
    <source>
        <dbReference type="ARBA" id="ARBA00023136"/>
    </source>
</evidence>
<comment type="subcellular location">
    <subcellularLocation>
        <location evidence="1">Cell membrane</location>
        <topology evidence="1">Multi-pass membrane protein</topology>
    </subcellularLocation>
</comment>
<dbReference type="InterPro" id="IPR036259">
    <property type="entry name" value="MFS_trans_sf"/>
</dbReference>
<dbReference type="PANTHER" id="PTHR43045:SF2">
    <property type="entry name" value="INNER MEMBRANE METABOLITE TRANSPORT PROTEIN YHJE"/>
    <property type="match status" value="1"/>
</dbReference>
<dbReference type="AlphaFoldDB" id="A0A1H1JQB8"/>
<dbReference type="GO" id="GO:0005886">
    <property type="term" value="C:plasma membrane"/>
    <property type="evidence" value="ECO:0007669"/>
    <property type="project" value="UniProtKB-SubCell"/>
</dbReference>
<feature type="transmembrane region" description="Helical" evidence="7">
    <location>
        <begin position="44"/>
        <end position="68"/>
    </location>
</feature>